<name>A0A1L8CNN6_9PROT</name>
<dbReference type="STRING" id="1921010.MMIC_P1495"/>
<proteinExistence type="predicted"/>
<dbReference type="AlphaFoldDB" id="A0A1L8CNN6"/>
<dbReference type="SUPFAM" id="SSF46785">
    <property type="entry name" value="Winged helix' DNA-binding domain"/>
    <property type="match status" value="1"/>
</dbReference>
<dbReference type="Gene3D" id="1.10.10.10">
    <property type="entry name" value="Winged helix-like DNA-binding domain superfamily/Winged helix DNA-binding domain"/>
    <property type="match status" value="1"/>
</dbReference>
<organism evidence="1 2">
    <name type="scientific">Mariprofundus micogutta</name>
    <dbReference type="NCBI Taxonomy" id="1921010"/>
    <lineage>
        <taxon>Bacteria</taxon>
        <taxon>Pseudomonadati</taxon>
        <taxon>Pseudomonadota</taxon>
        <taxon>Candidatius Mariprofundia</taxon>
        <taxon>Mariprofundales</taxon>
        <taxon>Mariprofundaceae</taxon>
        <taxon>Mariprofundus</taxon>
    </lineage>
</organism>
<evidence type="ECO:0000313" key="1">
    <source>
        <dbReference type="EMBL" id="GAV20526.1"/>
    </source>
</evidence>
<comment type="caution">
    <text evidence="1">The sequence shown here is derived from an EMBL/GenBank/DDBJ whole genome shotgun (WGS) entry which is preliminary data.</text>
</comment>
<gene>
    <name evidence="1" type="ORF">MMIC_P1495</name>
</gene>
<evidence type="ECO:0000313" key="2">
    <source>
        <dbReference type="Proteomes" id="UP000231632"/>
    </source>
</evidence>
<reference evidence="1 2" key="1">
    <citation type="journal article" date="2017" name="Arch. Microbiol.">
        <title>Mariprofundus micogutta sp. nov., a novel iron-oxidizing zetaproteobacterium isolated from a deep-sea hydrothermal field at the Bayonnaise knoll of the Izu-Ogasawara arc, and a description of Mariprofundales ord. nov. and Zetaproteobacteria classis nov.</title>
        <authorList>
            <person name="Makita H."/>
            <person name="Tanaka E."/>
            <person name="Mitsunobu S."/>
            <person name="Miyazaki M."/>
            <person name="Nunoura T."/>
            <person name="Uematsu K."/>
            <person name="Takaki Y."/>
            <person name="Nishi S."/>
            <person name="Shimamura S."/>
            <person name="Takai K."/>
        </authorList>
    </citation>
    <scope>NUCLEOTIDE SEQUENCE [LARGE SCALE GENOMIC DNA]</scope>
    <source>
        <strain evidence="1 2">ET2</strain>
    </source>
</reference>
<accession>A0A1L8CNN6</accession>
<sequence>MELKQQDIYVALKLVVLNNEPCSMQRLGEAIGMSASRVHDSIHRLIRANLIRKDAGYRPVMANLKEFILHGVRFAFVPEIGQPTRGVPTAAFAPPLNREFVPSGELPQVWPDPMGEVRGISFSPLHKSAPAAARKDPAFYELLAMVDAIRGGRARERNMALEKLAERLSSGEA</sequence>
<dbReference type="RefSeq" id="WP_072659836.1">
    <property type="nucleotide sequence ID" value="NZ_BDFD01000011.1"/>
</dbReference>
<dbReference type="InterPro" id="IPR036390">
    <property type="entry name" value="WH_DNA-bd_sf"/>
</dbReference>
<keyword evidence="2" id="KW-1185">Reference proteome</keyword>
<dbReference type="InterPro" id="IPR036388">
    <property type="entry name" value="WH-like_DNA-bd_sf"/>
</dbReference>
<dbReference type="Proteomes" id="UP000231632">
    <property type="component" value="Unassembled WGS sequence"/>
</dbReference>
<protein>
    <submittedName>
        <fullName evidence="1">Uncharacterized protein</fullName>
    </submittedName>
</protein>
<dbReference type="EMBL" id="BDFD01000011">
    <property type="protein sequence ID" value="GAV20526.1"/>
    <property type="molecule type" value="Genomic_DNA"/>
</dbReference>
<dbReference type="OrthoDB" id="194359at2"/>